<evidence type="ECO:0000313" key="8">
    <source>
        <dbReference type="EMBL" id="OYD15826.1"/>
    </source>
</evidence>
<organism evidence="8 9">
    <name type="scientific">candidate division WOR-3 bacterium JGI_Cruoil_03_44_89</name>
    <dbReference type="NCBI Taxonomy" id="1973748"/>
    <lineage>
        <taxon>Bacteria</taxon>
        <taxon>Bacteria division WOR-3</taxon>
    </lineage>
</organism>
<dbReference type="PANTHER" id="PTHR47245:SF1">
    <property type="entry name" value="FOLDASE PROTEIN PRSA"/>
    <property type="match status" value="1"/>
</dbReference>
<dbReference type="EMBL" id="NOZQ01000101">
    <property type="protein sequence ID" value="OYD15826.1"/>
    <property type="molecule type" value="Genomic_DNA"/>
</dbReference>
<dbReference type="Pfam" id="PF00639">
    <property type="entry name" value="Rotamase"/>
    <property type="match status" value="1"/>
</dbReference>
<dbReference type="InterPro" id="IPR046357">
    <property type="entry name" value="PPIase_dom_sf"/>
</dbReference>
<keyword evidence="5 6" id="KW-0413">Isomerase</keyword>
<evidence type="ECO:0000313" key="9">
    <source>
        <dbReference type="Proteomes" id="UP000215215"/>
    </source>
</evidence>
<sequence length="520" mass="59539">MKRWLALAIVFILVGCAREDWVAKVGNTIIRKEDVANRVARGMSREDALNELVGEALMYEDALDKGYLELVGDEIEKGEKGVTVRELYKKVVINRIRVHPYMIKRYWNKSNKEVKAKMISVKEKEKAEEIYRRLLKREDFGEIAGKESEDKKTSKMNGDIGWVQYTARIEPNLKEVIFSLGKGKISSPFISGGNWVIIKVEDIKYKEGAKLDKKTKEKIEGILKKEVERSLSIAFPEHLRKLANIKFNEDVVNTLAKSTGRSGLPDISSCGAGSIVLTSRAGNITADEFIKIAEQRRRPPLNDPENIKNFLANYLVYEVLLPIEARRHGIDKNPEVARNMERMKMDAVVKQYHRNEIDTRIVEPEDAETEAYYKNNIEKFKQKARAKVKVIECKTEKEAKRARERIKGGEDFAKVAKEVSIHPSKTRGGNLGWISKGQYKELGRKVFSARLNKLTAPLRISSGWCIILVEDRKEALTKPLGEVRKWIIKELMDEQRKEITKNLMEELKGKIPVELKEQAS</sequence>
<evidence type="ECO:0000256" key="5">
    <source>
        <dbReference type="ARBA" id="ARBA00023235"/>
    </source>
</evidence>
<feature type="domain" description="PpiC" evidence="7">
    <location>
        <begin position="111"/>
        <end position="202"/>
    </location>
</feature>
<dbReference type="InterPro" id="IPR027304">
    <property type="entry name" value="Trigger_fact/SurA_dom_sf"/>
</dbReference>
<evidence type="ECO:0000256" key="6">
    <source>
        <dbReference type="PROSITE-ProRule" id="PRU00278"/>
    </source>
</evidence>
<keyword evidence="3" id="KW-0732">Signal</keyword>
<feature type="domain" description="PpiC" evidence="7">
    <location>
        <begin position="383"/>
        <end position="471"/>
    </location>
</feature>
<dbReference type="InterPro" id="IPR050245">
    <property type="entry name" value="PrsA_foldase"/>
</dbReference>
<dbReference type="SUPFAM" id="SSF109998">
    <property type="entry name" value="Triger factor/SurA peptide-binding domain-like"/>
    <property type="match status" value="1"/>
</dbReference>
<evidence type="ECO:0000256" key="4">
    <source>
        <dbReference type="ARBA" id="ARBA00023110"/>
    </source>
</evidence>
<evidence type="ECO:0000256" key="3">
    <source>
        <dbReference type="ARBA" id="ARBA00022729"/>
    </source>
</evidence>
<dbReference type="SUPFAM" id="SSF54534">
    <property type="entry name" value="FKBP-like"/>
    <property type="match status" value="2"/>
</dbReference>
<evidence type="ECO:0000259" key="7">
    <source>
        <dbReference type="PROSITE" id="PS50198"/>
    </source>
</evidence>
<dbReference type="PANTHER" id="PTHR47245">
    <property type="entry name" value="PEPTIDYLPROLYL ISOMERASE"/>
    <property type="match status" value="1"/>
</dbReference>
<dbReference type="Gene3D" id="3.10.50.40">
    <property type="match status" value="2"/>
</dbReference>
<dbReference type="PROSITE" id="PS01096">
    <property type="entry name" value="PPIC_PPIASE_1"/>
    <property type="match status" value="1"/>
</dbReference>
<evidence type="ECO:0000256" key="2">
    <source>
        <dbReference type="ARBA" id="ARBA00013194"/>
    </source>
</evidence>
<reference evidence="8 9" key="1">
    <citation type="submission" date="2017-07" db="EMBL/GenBank/DDBJ databases">
        <title>Recovery of genomes from metagenomes via a dereplication, aggregation, and scoring strategy.</title>
        <authorList>
            <person name="Sieber C.M."/>
            <person name="Probst A.J."/>
            <person name="Sharrar A."/>
            <person name="Thomas B.C."/>
            <person name="Hess M."/>
            <person name="Tringe S.G."/>
            <person name="Banfield J.F."/>
        </authorList>
    </citation>
    <scope>NUCLEOTIDE SEQUENCE [LARGE SCALE GENOMIC DNA]</scope>
    <source>
        <strain evidence="8">JGI_Cruoil_03_44_89</strain>
    </source>
</reference>
<dbReference type="PROSITE" id="PS50198">
    <property type="entry name" value="PPIC_PPIASE_2"/>
    <property type="match status" value="2"/>
</dbReference>
<accession>A0A235BUD5</accession>
<comment type="catalytic activity">
    <reaction evidence="1">
        <text>[protein]-peptidylproline (omega=180) = [protein]-peptidylproline (omega=0)</text>
        <dbReference type="Rhea" id="RHEA:16237"/>
        <dbReference type="Rhea" id="RHEA-COMP:10747"/>
        <dbReference type="Rhea" id="RHEA-COMP:10748"/>
        <dbReference type="ChEBI" id="CHEBI:83833"/>
        <dbReference type="ChEBI" id="CHEBI:83834"/>
        <dbReference type="EC" id="5.2.1.8"/>
    </reaction>
</comment>
<protein>
    <recommendedName>
        <fullName evidence="2">peptidylprolyl isomerase</fullName>
        <ecNumber evidence="2">5.2.1.8</ecNumber>
    </recommendedName>
</protein>
<dbReference type="GO" id="GO:0003755">
    <property type="term" value="F:peptidyl-prolyl cis-trans isomerase activity"/>
    <property type="evidence" value="ECO:0007669"/>
    <property type="project" value="UniProtKB-KW"/>
</dbReference>
<comment type="caution">
    <text evidence="8">The sequence shown here is derived from an EMBL/GenBank/DDBJ whole genome shotgun (WGS) entry which is preliminary data.</text>
</comment>
<dbReference type="AlphaFoldDB" id="A0A235BUD5"/>
<keyword evidence="4 6" id="KW-0697">Rotamase</keyword>
<dbReference type="Pfam" id="PF13145">
    <property type="entry name" value="Rotamase_2"/>
    <property type="match status" value="1"/>
</dbReference>
<gene>
    <name evidence="8" type="ORF">CH333_04845</name>
</gene>
<dbReference type="EC" id="5.2.1.8" evidence="2"/>
<name>A0A235BUD5_UNCW3</name>
<dbReference type="Proteomes" id="UP000215215">
    <property type="component" value="Unassembled WGS sequence"/>
</dbReference>
<dbReference type="PROSITE" id="PS51257">
    <property type="entry name" value="PROKAR_LIPOPROTEIN"/>
    <property type="match status" value="1"/>
</dbReference>
<proteinExistence type="predicted"/>
<evidence type="ECO:0000256" key="1">
    <source>
        <dbReference type="ARBA" id="ARBA00000971"/>
    </source>
</evidence>
<dbReference type="InterPro" id="IPR023058">
    <property type="entry name" value="PPIase_PpiC_CS"/>
</dbReference>
<dbReference type="InterPro" id="IPR000297">
    <property type="entry name" value="PPIase_PpiC"/>
</dbReference>